<evidence type="ECO:0000256" key="1">
    <source>
        <dbReference type="ARBA" id="ARBA00022723"/>
    </source>
</evidence>
<dbReference type="InterPro" id="IPR011992">
    <property type="entry name" value="EF-hand-dom_pair"/>
</dbReference>
<dbReference type="SUPFAM" id="SSF47473">
    <property type="entry name" value="EF-hand"/>
    <property type="match status" value="1"/>
</dbReference>
<proteinExistence type="predicted"/>
<organism evidence="3 4">
    <name type="scientific">Mya arenaria</name>
    <name type="common">Soft-shell clam</name>
    <dbReference type="NCBI Taxonomy" id="6604"/>
    <lineage>
        <taxon>Eukaryota</taxon>
        <taxon>Metazoa</taxon>
        <taxon>Spiralia</taxon>
        <taxon>Lophotrochozoa</taxon>
        <taxon>Mollusca</taxon>
        <taxon>Bivalvia</taxon>
        <taxon>Autobranchia</taxon>
        <taxon>Heteroconchia</taxon>
        <taxon>Euheterodonta</taxon>
        <taxon>Imparidentia</taxon>
        <taxon>Neoheterodontei</taxon>
        <taxon>Myida</taxon>
        <taxon>Myoidea</taxon>
        <taxon>Myidae</taxon>
        <taxon>Mya</taxon>
    </lineage>
</organism>
<keyword evidence="2" id="KW-0677">Repeat</keyword>
<name>A0ABY7EGN7_MYAAR</name>
<keyword evidence="1" id="KW-0479">Metal-binding</keyword>
<dbReference type="Proteomes" id="UP001164746">
    <property type="component" value="Chromosome 6"/>
</dbReference>
<sequence>MGNEQAVAQLPGQAQPRDVVNNMRKGTPFTYEEADQILRRYNTMDSSPQGNTGIPVEECCLLQEFTGCVFAPDLIRYYRDKETKRIHPRQFMKICTMLCPRTQATKKKHMLFDLFDVDRQKVLTHDAMFRVYKLLFAGALSDDQILALMIPDNEIQERLSVDFAFDPALRFVGGQEEEDEDDGEEDN</sequence>
<dbReference type="Gene3D" id="1.10.238.10">
    <property type="entry name" value="EF-hand"/>
    <property type="match status" value="1"/>
</dbReference>
<keyword evidence="4" id="KW-1185">Reference proteome</keyword>
<dbReference type="EMBL" id="CP111017">
    <property type="protein sequence ID" value="WAR08244.1"/>
    <property type="molecule type" value="Genomic_DNA"/>
</dbReference>
<evidence type="ECO:0000313" key="4">
    <source>
        <dbReference type="Proteomes" id="UP001164746"/>
    </source>
</evidence>
<reference evidence="3" key="1">
    <citation type="submission" date="2022-11" db="EMBL/GenBank/DDBJ databases">
        <title>Centuries of genome instability and evolution in soft-shell clam transmissible cancer (bioRxiv).</title>
        <authorList>
            <person name="Hart S.F.M."/>
            <person name="Yonemitsu M.A."/>
            <person name="Giersch R.M."/>
            <person name="Beal B.F."/>
            <person name="Arriagada G."/>
            <person name="Davis B.W."/>
            <person name="Ostrander E.A."/>
            <person name="Goff S.P."/>
            <person name="Metzger M.J."/>
        </authorList>
    </citation>
    <scope>NUCLEOTIDE SEQUENCE</scope>
    <source>
        <strain evidence="3">MELC-2E11</strain>
        <tissue evidence="3">Siphon/mantle</tissue>
    </source>
</reference>
<evidence type="ECO:0000256" key="2">
    <source>
        <dbReference type="ARBA" id="ARBA00022737"/>
    </source>
</evidence>
<dbReference type="PANTHER" id="PTHR45942">
    <property type="entry name" value="PROTEIN PHOSPATASE 3 REGULATORY SUBUNIT B ALPHA ISOFORM TYPE 1"/>
    <property type="match status" value="1"/>
</dbReference>
<evidence type="ECO:0000313" key="3">
    <source>
        <dbReference type="EMBL" id="WAR08244.1"/>
    </source>
</evidence>
<gene>
    <name evidence="3" type="ORF">MAR_018202</name>
</gene>
<accession>A0ABY7EGN7</accession>
<protein>
    <submittedName>
        <fullName evidence="3">CANB1-like protein</fullName>
    </submittedName>
</protein>